<evidence type="ECO:0000313" key="2">
    <source>
        <dbReference type="Proteomes" id="UP000664360"/>
    </source>
</evidence>
<name>A0ABZ2SWH3_9ENTE</name>
<reference evidence="1 2" key="2">
    <citation type="submission" date="2024-03" db="EMBL/GenBank/DDBJ databases">
        <title>The Genome Sequence of Enterococcus sp. DIV1094.</title>
        <authorList>
            <consortium name="The Broad Institute Genomics Platform"/>
            <consortium name="The Broad Institute Microbial Omics Core"/>
            <consortium name="The Broad Institute Genomic Center for Infectious Diseases"/>
            <person name="Earl A."/>
            <person name="Manson A."/>
            <person name="Gilmore M."/>
            <person name="Schwartman J."/>
            <person name="Shea T."/>
            <person name="Abouelleil A."/>
            <person name="Cao P."/>
            <person name="Chapman S."/>
            <person name="Cusick C."/>
            <person name="Young S."/>
            <person name="Neafsey D."/>
            <person name="Nusbaum C."/>
            <person name="Birren B."/>
        </authorList>
    </citation>
    <scope>NUCLEOTIDE SEQUENCE [LARGE SCALE GENOMIC DNA]</scope>
    <source>
        <strain evidence="1 2">DIV1094</strain>
    </source>
</reference>
<organism evidence="1 2">
    <name type="scientific">Candidatus Enterococcus mangumiae</name>
    <dbReference type="NCBI Taxonomy" id="2230878"/>
    <lineage>
        <taxon>Bacteria</taxon>
        <taxon>Bacillati</taxon>
        <taxon>Bacillota</taxon>
        <taxon>Bacilli</taxon>
        <taxon>Lactobacillales</taxon>
        <taxon>Enterococcaceae</taxon>
        <taxon>Enterococcus</taxon>
    </lineage>
</organism>
<dbReference type="Proteomes" id="UP000664360">
    <property type="component" value="Chromosome"/>
</dbReference>
<reference evidence="1 2" key="1">
    <citation type="submission" date="2021-03" db="EMBL/GenBank/DDBJ databases">
        <authorList>
            <person name="Gilmore M.S."/>
            <person name="Schwartzman J."/>
            <person name="Van Tyne D."/>
            <person name="Martin M."/>
            <person name="Earl A.M."/>
            <person name="Manson A.L."/>
            <person name="Straub T."/>
            <person name="Salamzade R."/>
            <person name="Saavedra J."/>
            <person name="Lebreton F."/>
            <person name="Prichula J."/>
            <person name="Schaufler K."/>
            <person name="Gaca A."/>
            <person name="Sgardioli B."/>
            <person name="Wagenaar J."/>
            <person name="Strong T."/>
        </authorList>
    </citation>
    <scope>NUCLEOTIDE SEQUENCE [LARGE SCALE GENOMIC DNA]</scope>
    <source>
        <strain evidence="1 2">DIV1094</strain>
    </source>
</reference>
<proteinExistence type="predicted"/>
<accession>A0ABZ2SWH3</accession>
<keyword evidence="2" id="KW-1185">Reference proteome</keyword>
<sequence length="51" mass="5983">MRSPNSAFWKERVAELEKLTDGKVVSIQILKELSFLKKMAEFELNVRKSEK</sequence>
<protein>
    <submittedName>
        <fullName evidence="1">Uncharacterized protein</fullName>
    </submittedName>
</protein>
<dbReference type="EMBL" id="CP147250">
    <property type="protein sequence ID" value="WYJ79983.1"/>
    <property type="molecule type" value="Genomic_DNA"/>
</dbReference>
<dbReference type="RefSeq" id="WP_206855563.1">
    <property type="nucleotide sequence ID" value="NZ_CP147250.1"/>
</dbReference>
<evidence type="ECO:0000313" key="1">
    <source>
        <dbReference type="EMBL" id="WYJ79983.1"/>
    </source>
</evidence>
<gene>
    <name evidence="1" type="ORF">DOK79_001536</name>
</gene>